<gene>
    <name evidence="2" type="ORF">MCNOR_1381</name>
</gene>
<proteinExistence type="predicted"/>
<dbReference type="InterPro" id="IPR052894">
    <property type="entry name" value="AsmA-related"/>
</dbReference>
<reference evidence="2" key="1">
    <citation type="submission" date="2023-03" db="EMBL/GenBank/DDBJ databases">
        <authorList>
            <person name="Pearce D."/>
        </authorList>
    </citation>
    <scope>NUCLEOTIDE SEQUENCE</scope>
    <source>
        <strain evidence="2">Mc</strain>
    </source>
</reference>
<feature type="transmembrane region" description="Helical" evidence="1">
    <location>
        <begin position="14"/>
        <end position="36"/>
    </location>
</feature>
<organism evidence="2 3">
    <name type="scientific">Methylococcus capsulatus</name>
    <dbReference type="NCBI Taxonomy" id="414"/>
    <lineage>
        <taxon>Bacteria</taxon>
        <taxon>Pseudomonadati</taxon>
        <taxon>Pseudomonadota</taxon>
        <taxon>Gammaproteobacteria</taxon>
        <taxon>Methylococcales</taxon>
        <taxon>Methylococcaceae</taxon>
        <taxon>Methylococcus</taxon>
    </lineage>
</organism>
<dbReference type="Proteomes" id="UP001158598">
    <property type="component" value="Chromosome"/>
</dbReference>
<name>A0AA35V4Y6_METCP</name>
<dbReference type="Gene3D" id="3.30.1330.60">
    <property type="entry name" value="OmpA-like domain"/>
    <property type="match status" value="1"/>
</dbReference>
<dbReference type="AlphaFoldDB" id="A0AA35V4Y6"/>
<accession>A0AA35V4Y6</accession>
<dbReference type="Pfam" id="PF05359">
    <property type="entry name" value="DUF748"/>
    <property type="match status" value="1"/>
</dbReference>
<keyword evidence="1" id="KW-1133">Transmembrane helix</keyword>
<dbReference type="InterPro" id="IPR036737">
    <property type="entry name" value="OmpA-like_sf"/>
</dbReference>
<dbReference type="PANTHER" id="PTHR30441:SF8">
    <property type="entry name" value="DUF748 DOMAIN-CONTAINING PROTEIN"/>
    <property type="match status" value="1"/>
</dbReference>
<dbReference type="EMBL" id="OX458332">
    <property type="protein sequence ID" value="CAI8790725.1"/>
    <property type="molecule type" value="Genomic_DNA"/>
</dbReference>
<evidence type="ECO:0008006" key="4">
    <source>
        <dbReference type="Google" id="ProtNLM"/>
    </source>
</evidence>
<sequence length="1078" mass="117761">MHFEFIRNKRLRAIVYPAVWFSFLFVLYAAAGLWIVPYCLKARLPEIAAARLQGSLRLTEVRFNPFSGRLEFDQMALATLDGQSALTAEHVFFDIAVAASLRSGYLVVEGMADQVGLRICLDAKGVSNWTKLMGGTGESPAPRVPFGVERFSIRNAGVEFIDEGSKVHLGASEVNADLYGLGPDLSEPARLEMKASIAGRAEVRGNSELTLIPFHMNPVVYLDDFDLTSIAAYLEGMGVVIKQGRMKGNLAFEYGSDEAGQVFRLGKSNLIWHDVRWGMKNGPDADWEVDDIRLDGLEYDGATATLRLAKSHIDTLAVASRTGVKVRIRDADVGKLSLDLYRFSAQAGSIAIRTVDLTQDRGSGSMAAAVSNLWSNGLEWSGTRLAAKGFRWEGMRLWDSSATLGEPPEISFRKMSADDVAADFVKRSFSMAKFDSADAEISAWISPKREFEIPGFLGDWAGVIRPGSSNEGWAFSLGEGVIRNYRLNLADHGVDPPARISLDDLEIRLQGVDTRQGKFALRLESVVDRKGRISVQGSGSFDPLEAELRLQVENLGLRSFRSYLDDFARIDLAKGRLNLEGGLAYRPVGNDVRFSGTAEIAGLVTVDRKDGRDFIHWRSLRAEGLTLETSANRLSIRQLVADRPYARIVVSRERTLNLIENLFQPRSKPAAPSGQASRPFAVTVGSLLVRDGSADFSDLSLQPSVSVDIRGLTGVVQSLSSRPDAEAEVSIKGSISDTSPVTISGRINPFLFGTFADLSIRFKNVDLTELSPYSARFAGYRIDKGKADLDLHYRLRDRKLLADNNLVFDHLTLGERVDSPEAISLPVKLAVSLMRGLDGKIKIDLPISGNLDDPKFSITGLLTKAAVGVITKVVSSPFSAIGMLFDGGSDDAGSIDFRPGSFELEGAEKSRLDGLATALSQRPGLSLEIRGTARSGRDAGALAEQQLRRQLENAKAIELRLAGGDRDRAPAGSSVLSGEDYRRLFSHFYRLRYPGAAEWAALPRGERVLGGELFESARGKVLKDWSISEIDLRRLAQARAAAVRSYLVQKGIEPTRIYLLDVELTPGDGDTVALLSLS</sequence>
<dbReference type="GO" id="GO:0090313">
    <property type="term" value="P:regulation of protein targeting to membrane"/>
    <property type="evidence" value="ECO:0007669"/>
    <property type="project" value="TreeGrafter"/>
</dbReference>
<evidence type="ECO:0000313" key="2">
    <source>
        <dbReference type="EMBL" id="CAI8790725.1"/>
    </source>
</evidence>
<evidence type="ECO:0000313" key="3">
    <source>
        <dbReference type="Proteomes" id="UP001158598"/>
    </source>
</evidence>
<keyword evidence="1" id="KW-0812">Transmembrane</keyword>
<dbReference type="GO" id="GO:0005886">
    <property type="term" value="C:plasma membrane"/>
    <property type="evidence" value="ECO:0007669"/>
    <property type="project" value="TreeGrafter"/>
</dbReference>
<keyword evidence="1" id="KW-0472">Membrane</keyword>
<protein>
    <recommendedName>
        <fullName evidence="4">DUF748 domain-containing protein</fullName>
    </recommendedName>
</protein>
<dbReference type="InterPro" id="IPR008023">
    <property type="entry name" value="DUF748"/>
</dbReference>
<evidence type="ECO:0000256" key="1">
    <source>
        <dbReference type="SAM" id="Phobius"/>
    </source>
</evidence>
<dbReference type="PANTHER" id="PTHR30441">
    <property type="entry name" value="DUF748 DOMAIN-CONTAINING PROTEIN"/>
    <property type="match status" value="1"/>
</dbReference>